<proteinExistence type="inferred from homology"/>
<dbReference type="InterPro" id="IPR013328">
    <property type="entry name" value="6PGD_dom2"/>
</dbReference>
<evidence type="ECO:0000313" key="6">
    <source>
        <dbReference type="EMBL" id="HIQ29935.1"/>
    </source>
</evidence>
<organism evidence="6 7">
    <name type="scientific">Caldiarchaeum subterraneum</name>
    <dbReference type="NCBI Taxonomy" id="311458"/>
    <lineage>
        <taxon>Archaea</taxon>
        <taxon>Nitrososphaerota</taxon>
        <taxon>Candidatus Caldarchaeales</taxon>
        <taxon>Candidatus Caldarchaeaceae</taxon>
        <taxon>Candidatus Caldarchaeum</taxon>
    </lineage>
</organism>
<dbReference type="Gene3D" id="1.10.1040.10">
    <property type="entry name" value="N-(1-d-carboxylethyl)-l-norvaline Dehydrogenase, domain 2"/>
    <property type="match status" value="1"/>
</dbReference>
<dbReference type="PANTHER" id="PTHR43060:SF15">
    <property type="entry name" value="3-HYDROXYISOBUTYRATE DEHYDROGENASE-LIKE 1, MITOCHONDRIAL-RELATED"/>
    <property type="match status" value="1"/>
</dbReference>
<dbReference type="PIRSF" id="PIRSF000103">
    <property type="entry name" value="HIBADH"/>
    <property type="match status" value="1"/>
</dbReference>
<dbReference type="PROSITE" id="PS00895">
    <property type="entry name" value="3_HYDROXYISOBUT_DH"/>
    <property type="match status" value="1"/>
</dbReference>
<dbReference type="InterPro" id="IPR015815">
    <property type="entry name" value="HIBADH-related"/>
</dbReference>
<evidence type="ECO:0000256" key="3">
    <source>
        <dbReference type="ARBA" id="ARBA00023027"/>
    </source>
</evidence>
<dbReference type="InterPro" id="IPR029154">
    <property type="entry name" value="HIBADH-like_NADP-bd"/>
</dbReference>
<keyword evidence="2" id="KW-0560">Oxidoreductase</keyword>
<gene>
    <name evidence="6" type="ORF">EYH45_05160</name>
</gene>
<dbReference type="Proteomes" id="UP000608579">
    <property type="component" value="Unassembled WGS sequence"/>
</dbReference>
<keyword evidence="3" id="KW-0520">NAD</keyword>
<dbReference type="InterPro" id="IPR006115">
    <property type="entry name" value="6PGDH_NADP-bd"/>
</dbReference>
<feature type="domain" description="6-phosphogluconate dehydrogenase NADP-binding" evidence="4">
    <location>
        <begin position="4"/>
        <end position="163"/>
    </location>
</feature>
<feature type="domain" description="3-hydroxyisobutyrate dehydrogenase-like NAD-binding" evidence="5">
    <location>
        <begin position="166"/>
        <end position="285"/>
    </location>
</feature>
<evidence type="ECO:0000313" key="7">
    <source>
        <dbReference type="Proteomes" id="UP000608579"/>
    </source>
</evidence>
<comment type="similarity">
    <text evidence="1">Belongs to the HIBADH-related family.</text>
</comment>
<dbReference type="PANTHER" id="PTHR43060">
    <property type="entry name" value="3-HYDROXYISOBUTYRATE DEHYDROGENASE-LIKE 1, MITOCHONDRIAL-RELATED"/>
    <property type="match status" value="1"/>
</dbReference>
<evidence type="ECO:0000256" key="2">
    <source>
        <dbReference type="ARBA" id="ARBA00023002"/>
    </source>
</evidence>
<dbReference type="GO" id="GO:0050661">
    <property type="term" value="F:NADP binding"/>
    <property type="evidence" value="ECO:0007669"/>
    <property type="project" value="InterPro"/>
</dbReference>
<dbReference type="SUPFAM" id="SSF51735">
    <property type="entry name" value="NAD(P)-binding Rossmann-fold domains"/>
    <property type="match status" value="1"/>
</dbReference>
<dbReference type="Pfam" id="PF14833">
    <property type="entry name" value="NAD_binding_11"/>
    <property type="match status" value="1"/>
</dbReference>
<name>A0A832ZW22_CALS0</name>
<dbReference type="InterPro" id="IPR036291">
    <property type="entry name" value="NAD(P)-bd_dom_sf"/>
</dbReference>
<evidence type="ECO:0000256" key="1">
    <source>
        <dbReference type="ARBA" id="ARBA00009080"/>
    </source>
</evidence>
<reference evidence="6" key="1">
    <citation type="journal article" date="2020" name="ISME J.">
        <title>Gammaproteobacteria mediating utilization of methyl-, sulfur- and petroleum organic compounds in deep ocean hydrothermal plumes.</title>
        <authorList>
            <person name="Zhou Z."/>
            <person name="Liu Y."/>
            <person name="Pan J."/>
            <person name="Cron B.R."/>
            <person name="Toner B.M."/>
            <person name="Anantharaman K."/>
            <person name="Breier J.A."/>
            <person name="Dick G.J."/>
            <person name="Li M."/>
        </authorList>
    </citation>
    <scope>NUCLEOTIDE SEQUENCE</scope>
    <source>
        <strain evidence="6">SZUA-1515</strain>
    </source>
</reference>
<dbReference type="InterPro" id="IPR008927">
    <property type="entry name" value="6-PGluconate_DH-like_C_sf"/>
</dbReference>
<evidence type="ECO:0000259" key="5">
    <source>
        <dbReference type="Pfam" id="PF14833"/>
    </source>
</evidence>
<comment type="caution">
    <text evidence="6">The sequence shown here is derived from an EMBL/GenBank/DDBJ whole genome shotgun (WGS) entry which is preliminary data.</text>
</comment>
<dbReference type="AlphaFoldDB" id="A0A832ZW22"/>
<dbReference type="Gene3D" id="3.40.50.720">
    <property type="entry name" value="NAD(P)-binding Rossmann-like Domain"/>
    <property type="match status" value="1"/>
</dbReference>
<evidence type="ECO:0000259" key="4">
    <source>
        <dbReference type="Pfam" id="PF03446"/>
    </source>
</evidence>
<sequence length="295" mass="31811">MVRKVGFIGLGLMGRPMSKRILKAGYELVVYSRSQPPVEELVSLGAEKARNPREVAEKSEIIITMLPDSPEVKQVITGPNGVAEGANTGSIVIDMSTISPLVEMEIAEELRKKSVEYLDAPVTGSTMGAEAGTLTIMVGGDEEAFNKALPVLKTMGQKIVHMGGNGMGQMTKICNQIAVALNLLATCEAILFASKAGLNPRKVIEVIGSGAAGSWQLNNLGPKIVEHDFTPGFKIQHFRKDLKIVKEMTEKLNLPLLGVNLVSELVKSLENKGMKDEGTQALITILEEISNYKIK</sequence>
<accession>A0A832ZW22</accession>
<dbReference type="InterPro" id="IPR002204">
    <property type="entry name" value="3-OH-isobutyrate_DH-rel_CS"/>
</dbReference>
<protein>
    <submittedName>
        <fullName evidence="6">NAD(P)-dependent oxidoreductase</fullName>
    </submittedName>
</protein>
<dbReference type="Pfam" id="PF03446">
    <property type="entry name" value="NAD_binding_2"/>
    <property type="match status" value="1"/>
</dbReference>
<dbReference type="SUPFAM" id="SSF48179">
    <property type="entry name" value="6-phosphogluconate dehydrogenase C-terminal domain-like"/>
    <property type="match status" value="1"/>
</dbReference>
<dbReference type="GO" id="GO:0051287">
    <property type="term" value="F:NAD binding"/>
    <property type="evidence" value="ECO:0007669"/>
    <property type="project" value="InterPro"/>
</dbReference>
<dbReference type="EMBL" id="DQVM01000099">
    <property type="protein sequence ID" value="HIQ29935.1"/>
    <property type="molecule type" value="Genomic_DNA"/>
</dbReference>
<dbReference type="GO" id="GO:0016491">
    <property type="term" value="F:oxidoreductase activity"/>
    <property type="evidence" value="ECO:0007669"/>
    <property type="project" value="UniProtKB-KW"/>
</dbReference>